<protein>
    <submittedName>
        <fullName evidence="2 3">Uncharacterized protein</fullName>
    </submittedName>
</protein>
<dbReference type="Gramene" id="KRH46101">
    <property type="protein sequence ID" value="KRH46101"/>
    <property type="gene ID" value="GLYMA_08G312200"/>
</dbReference>
<dbReference type="Proteomes" id="UP000008827">
    <property type="component" value="Chromosome 8"/>
</dbReference>
<evidence type="ECO:0000313" key="4">
    <source>
        <dbReference type="Proteomes" id="UP000008827"/>
    </source>
</evidence>
<reference evidence="2 3" key="1">
    <citation type="journal article" date="2010" name="Nature">
        <title>Genome sequence of the palaeopolyploid soybean.</title>
        <authorList>
            <person name="Schmutz J."/>
            <person name="Cannon S.B."/>
            <person name="Schlueter J."/>
            <person name="Ma J."/>
            <person name="Mitros T."/>
            <person name="Nelson W."/>
            <person name="Hyten D.L."/>
            <person name="Song Q."/>
            <person name="Thelen J.J."/>
            <person name="Cheng J."/>
            <person name="Xu D."/>
            <person name="Hellsten U."/>
            <person name="May G.D."/>
            <person name="Yu Y."/>
            <person name="Sakurai T."/>
            <person name="Umezawa T."/>
            <person name="Bhattacharyya M.K."/>
            <person name="Sandhu D."/>
            <person name="Valliyodan B."/>
            <person name="Lindquist E."/>
            <person name="Peto M."/>
            <person name="Grant D."/>
            <person name="Shu S."/>
            <person name="Goodstein D."/>
            <person name="Barry K."/>
            <person name="Futrell-Griggs M."/>
            <person name="Abernathy B."/>
            <person name="Du J."/>
            <person name="Tian Z."/>
            <person name="Zhu L."/>
            <person name="Gill N."/>
            <person name="Joshi T."/>
            <person name="Libault M."/>
            <person name="Sethuraman A."/>
            <person name="Zhang X.-C."/>
            <person name="Shinozaki K."/>
            <person name="Nguyen H.T."/>
            <person name="Wing R.A."/>
            <person name="Cregan P."/>
            <person name="Specht J."/>
            <person name="Grimwood J."/>
            <person name="Rokhsar D."/>
            <person name="Stacey G."/>
            <person name="Shoemaker R.C."/>
            <person name="Jackson S.A."/>
        </authorList>
    </citation>
    <scope>NUCLEOTIDE SEQUENCE [LARGE SCALE GENOMIC DNA]</scope>
    <source>
        <strain evidence="3">cv. Williams 82</strain>
        <tissue evidence="2">Callus</tissue>
    </source>
</reference>
<proteinExistence type="predicted"/>
<feature type="compositionally biased region" description="Basic and acidic residues" evidence="1">
    <location>
        <begin position="36"/>
        <end position="45"/>
    </location>
</feature>
<name>A0A0R0J1G3_SOYBN</name>
<feature type="region of interest" description="Disordered" evidence="1">
    <location>
        <begin position="36"/>
        <end position="58"/>
    </location>
</feature>
<sequence length="70" mass="8036">MNFFIILCASHSCTYTDHVDYVGPCEVDHDAEHGKAELHREDQRRICQSSGKTKSQKNIMIKIPYGDNPR</sequence>
<dbReference type="InParanoid" id="A0A0R0J1G3"/>
<evidence type="ECO:0000256" key="1">
    <source>
        <dbReference type="SAM" id="MobiDB-lite"/>
    </source>
</evidence>
<dbReference type="EMBL" id="CM000841">
    <property type="protein sequence ID" value="KRH46101.1"/>
    <property type="molecule type" value="Genomic_DNA"/>
</dbReference>
<organism evidence="2">
    <name type="scientific">Glycine max</name>
    <name type="common">Soybean</name>
    <name type="synonym">Glycine hispida</name>
    <dbReference type="NCBI Taxonomy" id="3847"/>
    <lineage>
        <taxon>Eukaryota</taxon>
        <taxon>Viridiplantae</taxon>
        <taxon>Streptophyta</taxon>
        <taxon>Embryophyta</taxon>
        <taxon>Tracheophyta</taxon>
        <taxon>Spermatophyta</taxon>
        <taxon>Magnoliopsida</taxon>
        <taxon>eudicotyledons</taxon>
        <taxon>Gunneridae</taxon>
        <taxon>Pentapetalae</taxon>
        <taxon>rosids</taxon>
        <taxon>fabids</taxon>
        <taxon>Fabales</taxon>
        <taxon>Fabaceae</taxon>
        <taxon>Papilionoideae</taxon>
        <taxon>50 kb inversion clade</taxon>
        <taxon>NPAAA clade</taxon>
        <taxon>indigoferoid/millettioid clade</taxon>
        <taxon>Phaseoleae</taxon>
        <taxon>Glycine</taxon>
        <taxon>Glycine subgen. Soja</taxon>
    </lineage>
</organism>
<keyword evidence="4" id="KW-1185">Reference proteome</keyword>
<gene>
    <name evidence="2" type="ORF">GLYMA_08G312200</name>
</gene>
<dbReference type="AlphaFoldDB" id="A0A0R0J1G3"/>
<evidence type="ECO:0000313" key="2">
    <source>
        <dbReference type="EMBL" id="KRH46101.1"/>
    </source>
</evidence>
<reference evidence="2" key="3">
    <citation type="submission" date="2018-07" db="EMBL/GenBank/DDBJ databases">
        <title>WGS assembly of Glycine max.</title>
        <authorList>
            <person name="Schmutz J."/>
            <person name="Cannon S."/>
            <person name="Schlueter J."/>
            <person name="Ma J."/>
            <person name="Mitros T."/>
            <person name="Nelson W."/>
            <person name="Hyten D."/>
            <person name="Song Q."/>
            <person name="Thelen J."/>
            <person name="Cheng J."/>
            <person name="Xu D."/>
            <person name="Hellsten U."/>
            <person name="May G."/>
            <person name="Yu Y."/>
            <person name="Sakurai T."/>
            <person name="Umezawa T."/>
            <person name="Bhattacharyya M."/>
            <person name="Sandhu D."/>
            <person name="Valliyodan B."/>
            <person name="Lindquist E."/>
            <person name="Peto M."/>
            <person name="Grant D."/>
            <person name="Shu S."/>
            <person name="Goodstein D."/>
            <person name="Barry K."/>
            <person name="Futrell-Griggs M."/>
            <person name="Abernathy B."/>
            <person name="Du J."/>
            <person name="Tian Z."/>
            <person name="Zhu L."/>
            <person name="Gill N."/>
            <person name="Joshi T."/>
            <person name="Libault M."/>
            <person name="Sethuraman A."/>
            <person name="Zhang X."/>
            <person name="Shinozaki K."/>
            <person name="Nguyen H."/>
            <person name="Wing R."/>
            <person name="Cregan P."/>
            <person name="Specht J."/>
            <person name="Grimwood J."/>
            <person name="Rokhsar D."/>
            <person name="Stacey G."/>
            <person name="Shoemaker R."/>
            <person name="Jackson S."/>
        </authorList>
    </citation>
    <scope>NUCLEOTIDE SEQUENCE</scope>
    <source>
        <tissue evidence="2">Callus</tissue>
    </source>
</reference>
<dbReference type="PaxDb" id="3847-GLYMA02G25457.1"/>
<evidence type="ECO:0000313" key="3">
    <source>
        <dbReference type="EnsemblPlants" id="KRH46101"/>
    </source>
</evidence>
<dbReference type="EnsemblPlants" id="KRH46101">
    <property type="protein sequence ID" value="KRH46101"/>
    <property type="gene ID" value="GLYMA_08G312200"/>
</dbReference>
<feature type="compositionally biased region" description="Polar residues" evidence="1">
    <location>
        <begin position="46"/>
        <end position="58"/>
    </location>
</feature>
<accession>A0A0R0J1G3</accession>
<reference evidence="3" key="2">
    <citation type="submission" date="2018-02" db="UniProtKB">
        <authorList>
            <consortium name="EnsemblPlants"/>
        </authorList>
    </citation>
    <scope>IDENTIFICATION</scope>
    <source>
        <strain evidence="3">Williams 82</strain>
    </source>
</reference>